<dbReference type="KEGG" id="eiv:EIN_094760"/>
<dbReference type="SUPFAM" id="SSF54928">
    <property type="entry name" value="RNA-binding domain, RBD"/>
    <property type="match status" value="1"/>
</dbReference>
<dbReference type="AlphaFoldDB" id="A0A0A1U044"/>
<evidence type="ECO:0000313" key="6">
    <source>
        <dbReference type="Proteomes" id="UP000014680"/>
    </source>
</evidence>
<protein>
    <submittedName>
        <fullName evidence="5">U2 small nuclear ribonucleoprotein B'', putative</fullName>
    </submittedName>
</protein>
<dbReference type="RefSeq" id="XP_004254020.1">
    <property type="nucleotide sequence ID" value="XM_004253972.1"/>
</dbReference>
<reference evidence="5 6" key="1">
    <citation type="submission" date="2012-10" db="EMBL/GenBank/DDBJ databases">
        <authorList>
            <person name="Zafar N."/>
            <person name="Inman J."/>
            <person name="Hall N."/>
            <person name="Lorenzi H."/>
            <person name="Caler E."/>
        </authorList>
    </citation>
    <scope>NUCLEOTIDE SEQUENCE [LARGE SCALE GENOMIC DNA]</scope>
    <source>
        <strain evidence="5 6">IP1</strain>
    </source>
</reference>
<dbReference type="InterPro" id="IPR000504">
    <property type="entry name" value="RRM_dom"/>
</dbReference>
<dbReference type="SMART" id="SM00360">
    <property type="entry name" value="RRM"/>
    <property type="match status" value="2"/>
</dbReference>
<evidence type="ECO:0000259" key="4">
    <source>
        <dbReference type="PROSITE" id="PS50102"/>
    </source>
</evidence>
<keyword evidence="5" id="KW-0687">Ribonucleoprotein</keyword>
<dbReference type="OrthoDB" id="277802at2759"/>
<dbReference type="OMA" id="LKKGWVM"/>
<evidence type="ECO:0000313" key="5">
    <source>
        <dbReference type="EMBL" id="ELP87249.1"/>
    </source>
</evidence>
<keyword evidence="1 2" id="KW-0694">RNA-binding</keyword>
<dbReference type="CDD" id="cd12247">
    <property type="entry name" value="RRM2_U1A_like"/>
    <property type="match status" value="1"/>
</dbReference>
<evidence type="ECO:0000256" key="1">
    <source>
        <dbReference type="ARBA" id="ARBA00022884"/>
    </source>
</evidence>
<dbReference type="Proteomes" id="UP000014680">
    <property type="component" value="Unassembled WGS sequence"/>
</dbReference>
<feature type="domain" description="RRM" evidence="4">
    <location>
        <begin position="181"/>
        <end position="251"/>
    </location>
</feature>
<accession>A0A0A1U044</accession>
<dbReference type="PROSITE" id="PS50102">
    <property type="entry name" value="RRM"/>
    <property type="match status" value="2"/>
</dbReference>
<feature type="domain" description="RRM" evidence="4">
    <location>
        <begin position="24"/>
        <end position="103"/>
    </location>
</feature>
<keyword evidence="6" id="KW-1185">Reference proteome</keyword>
<feature type="region of interest" description="Disordered" evidence="3">
    <location>
        <begin position="1"/>
        <end position="22"/>
    </location>
</feature>
<name>A0A0A1U044_ENTIV</name>
<proteinExistence type="predicted"/>
<dbReference type="InterPro" id="IPR035979">
    <property type="entry name" value="RBD_domain_sf"/>
</dbReference>
<gene>
    <name evidence="5" type="ORF">EIN_094760</name>
</gene>
<evidence type="ECO:0000256" key="3">
    <source>
        <dbReference type="SAM" id="MobiDB-lite"/>
    </source>
</evidence>
<dbReference type="VEuPathDB" id="AmoebaDB:EIN_094760"/>
<organism evidence="5 6">
    <name type="scientific">Entamoeba invadens IP1</name>
    <dbReference type="NCBI Taxonomy" id="370355"/>
    <lineage>
        <taxon>Eukaryota</taxon>
        <taxon>Amoebozoa</taxon>
        <taxon>Evosea</taxon>
        <taxon>Archamoebae</taxon>
        <taxon>Mastigamoebida</taxon>
        <taxon>Entamoebidae</taxon>
        <taxon>Entamoeba</taxon>
    </lineage>
</organism>
<dbReference type="GO" id="GO:1990904">
    <property type="term" value="C:ribonucleoprotein complex"/>
    <property type="evidence" value="ECO:0007669"/>
    <property type="project" value="UniProtKB-KW"/>
</dbReference>
<dbReference type="Gene3D" id="3.30.70.330">
    <property type="match status" value="2"/>
</dbReference>
<dbReference type="GO" id="GO:0003723">
    <property type="term" value="F:RNA binding"/>
    <property type="evidence" value="ECO:0007669"/>
    <property type="project" value="UniProtKB-UniRule"/>
</dbReference>
<dbReference type="InterPro" id="IPR012677">
    <property type="entry name" value="Nucleotide-bd_a/b_plait_sf"/>
</dbReference>
<dbReference type="Pfam" id="PF00076">
    <property type="entry name" value="RRM_1"/>
    <property type="match status" value="2"/>
</dbReference>
<sequence>MTEQNETQTPIPTQSETKTDTRSATLYINNLTQAFKPSKLKAHLTKLFSPFGVVLTVQVRKARAMRGQAFVVYNSMDAAEHAFLSLQDNSLFGRPMHIAYAKTESDAFVASTGRKISRVKKPKSAELKISAQNESAPNQVNVGTSAVDGVGKVQRDLTNDTNPQNEQTRVQPKIEKPMINKILFIENVPKNYGKDELIALYTKYSGFSEVRYIKVRGSGVAFIEFRDEQSSEIALNETNGKDGLVLQYAKK</sequence>
<dbReference type="EMBL" id="KB206860">
    <property type="protein sequence ID" value="ELP87249.1"/>
    <property type="molecule type" value="Genomic_DNA"/>
</dbReference>
<evidence type="ECO:0000256" key="2">
    <source>
        <dbReference type="PROSITE-ProRule" id="PRU00176"/>
    </source>
</evidence>
<dbReference type="PANTHER" id="PTHR10501">
    <property type="entry name" value="U1 SMALL NUCLEAR RIBONUCLEOPROTEIN A/U2 SMALL NUCLEAR RIBONUCLEOPROTEIN B"/>
    <property type="match status" value="1"/>
</dbReference>
<dbReference type="FunFam" id="3.30.70.330:FF:000029">
    <property type="entry name" value="U2 small nuclear ribonucleoprotein B"/>
    <property type="match status" value="1"/>
</dbReference>
<dbReference type="GeneID" id="14886464"/>